<dbReference type="GO" id="GO:0016990">
    <property type="term" value="F:arginine deiminase activity"/>
    <property type="evidence" value="ECO:0007669"/>
    <property type="project" value="TreeGrafter"/>
</dbReference>
<sequence>MVTLTENDKQKRRTKMDSFQVNCWSEHEELKVVMLCAPSIVDVTDSKIAEQVGWSEPVNHHKAMENFLALKTTLENAGVRVIDYAKELTKEQQLLSEQLINRYFVRDLACVVGQQLLPGNAGSSLRRPEYPYAHAILAKWFPEPFISNAQPSQSLECGDVMLLNKDAILMNLGMRTSLEAVESLKERFFQQGFSEIAVIDLPKGNDTLHLDMNCNVVNHNLMIAKSFVRYFPVQVFTAQGSYFDMPAPFLQRHGFDVYWLETYKTIPDINLINLDPETLVISKQASKQQLLKHPILSKKKLLEVDITELEKGGGGIRCMTLPLVRK</sequence>
<dbReference type="HOGENOM" id="CLU_057463_2_0_9"/>
<dbReference type="KEGG" id="lsp:Bsph_2058"/>
<accession>B1HU80</accession>
<dbReference type="GO" id="GO:0019546">
    <property type="term" value="P:L-arginine deiminase pathway"/>
    <property type="evidence" value="ECO:0007669"/>
    <property type="project" value="TreeGrafter"/>
</dbReference>
<evidence type="ECO:0000313" key="1">
    <source>
        <dbReference type="EMBL" id="ACA39635.1"/>
    </source>
</evidence>
<reference evidence="1 2" key="1">
    <citation type="journal article" date="2008" name="J. Bacteriol.">
        <title>Complete genome sequence of the mosquitocidal bacterium Bacillus sphaericus C3-41 and comparison with those of closely related Bacillus species.</title>
        <authorList>
            <person name="Hu X."/>
            <person name="Fan W."/>
            <person name="Han B."/>
            <person name="Liu H."/>
            <person name="Zheng D."/>
            <person name="Li Q."/>
            <person name="Dong W."/>
            <person name="Yan J."/>
            <person name="Gao M."/>
            <person name="Berry C."/>
            <person name="Yuan Z."/>
        </authorList>
    </citation>
    <scope>NUCLEOTIDE SEQUENCE [LARGE SCALE GENOMIC DNA]</scope>
    <source>
        <strain evidence="1 2">C3-41</strain>
    </source>
</reference>
<gene>
    <name evidence="1" type="ordered locus">Bsph_2058</name>
</gene>
<name>B1HU80_LYSSC</name>
<dbReference type="Gene3D" id="3.75.10.10">
    <property type="entry name" value="L-arginine/glycine Amidinotransferase, Chain A"/>
    <property type="match status" value="1"/>
</dbReference>
<dbReference type="AlphaFoldDB" id="B1HU80"/>
<dbReference type="Proteomes" id="UP000002164">
    <property type="component" value="Chromosome"/>
</dbReference>
<evidence type="ECO:0000313" key="2">
    <source>
        <dbReference type="Proteomes" id="UP000002164"/>
    </source>
</evidence>
<dbReference type="SUPFAM" id="SSF55909">
    <property type="entry name" value="Pentein"/>
    <property type="match status" value="1"/>
</dbReference>
<dbReference type="EMBL" id="CP000817">
    <property type="protein sequence ID" value="ACA39635.1"/>
    <property type="molecule type" value="Genomic_DNA"/>
</dbReference>
<dbReference type="PANTHER" id="PTHR47271">
    <property type="entry name" value="ARGININE DEIMINASE"/>
    <property type="match status" value="1"/>
</dbReference>
<dbReference type="Pfam" id="PF02274">
    <property type="entry name" value="ADI"/>
    <property type="match status" value="1"/>
</dbReference>
<dbReference type="PANTHER" id="PTHR47271:SF2">
    <property type="entry name" value="ARGININE DEIMINASE"/>
    <property type="match status" value="1"/>
</dbReference>
<proteinExistence type="predicted"/>
<organism evidence="1 2">
    <name type="scientific">Lysinibacillus sphaericus (strain C3-41)</name>
    <dbReference type="NCBI Taxonomy" id="444177"/>
    <lineage>
        <taxon>Bacteria</taxon>
        <taxon>Bacillati</taxon>
        <taxon>Bacillota</taxon>
        <taxon>Bacilli</taxon>
        <taxon>Bacillales</taxon>
        <taxon>Bacillaceae</taxon>
        <taxon>Lysinibacillus</taxon>
    </lineage>
</organism>
<evidence type="ECO:0008006" key="3">
    <source>
        <dbReference type="Google" id="ProtNLM"/>
    </source>
</evidence>
<protein>
    <recommendedName>
        <fullName evidence="3">Arginine deiminase</fullName>
    </recommendedName>
</protein>
<dbReference type="EnsemblBacteria" id="ACA39635">
    <property type="protein sequence ID" value="ACA39635"/>
    <property type="gene ID" value="Bsph_2058"/>
</dbReference>